<gene>
    <name evidence="1" type="ORF">BFL28_06925</name>
</gene>
<dbReference type="EMBL" id="MDDS01000081">
    <property type="protein sequence ID" value="ODP36138.1"/>
    <property type="molecule type" value="Genomic_DNA"/>
</dbReference>
<keyword evidence="2" id="KW-1185">Reference proteome</keyword>
<protein>
    <submittedName>
        <fullName evidence="1">Uncharacterized protein</fullName>
    </submittedName>
</protein>
<evidence type="ECO:0000313" key="1">
    <source>
        <dbReference type="EMBL" id="ODP36138.1"/>
    </source>
</evidence>
<accession>A0A1E3LQV0</accession>
<evidence type="ECO:0000313" key="2">
    <source>
        <dbReference type="Proteomes" id="UP000094487"/>
    </source>
</evidence>
<reference evidence="1 2" key="1">
    <citation type="submission" date="2016-08" db="EMBL/GenBank/DDBJ databases">
        <title>Draft genome of the agarase producing Sphingomonas sp. MCT13.</title>
        <authorList>
            <person name="D'Andrea M.M."/>
            <person name="Rossolini G.M."/>
            <person name="Thaller M.C."/>
        </authorList>
    </citation>
    <scope>NUCLEOTIDE SEQUENCE [LARGE SCALE GENOMIC DNA]</scope>
    <source>
        <strain evidence="1 2">MCT13</strain>
    </source>
</reference>
<dbReference type="RefSeq" id="WP_069322007.1">
    <property type="nucleotide sequence ID" value="NZ_MDDS01000081.1"/>
</dbReference>
<comment type="caution">
    <text evidence="1">The sequence shown here is derived from an EMBL/GenBank/DDBJ whole genome shotgun (WGS) entry which is preliminary data.</text>
</comment>
<proteinExistence type="predicted"/>
<sequence>MIALVAALLFTAAFAVSLWAMFVTIEPRLGYMRALLRGDGVPDLAPAVAPRVRAMARPAAVSTLGRPQRAAA</sequence>
<dbReference type="Proteomes" id="UP000094487">
    <property type="component" value="Unassembled WGS sequence"/>
</dbReference>
<organism evidence="1 2">
    <name type="scientific">Sphingomonas turrisvirgatae</name>
    <dbReference type="NCBI Taxonomy" id="1888892"/>
    <lineage>
        <taxon>Bacteria</taxon>
        <taxon>Pseudomonadati</taxon>
        <taxon>Pseudomonadota</taxon>
        <taxon>Alphaproteobacteria</taxon>
        <taxon>Sphingomonadales</taxon>
        <taxon>Sphingomonadaceae</taxon>
        <taxon>Sphingomonas</taxon>
    </lineage>
</organism>
<name>A0A1E3LQV0_9SPHN</name>
<dbReference type="AlphaFoldDB" id="A0A1E3LQV0"/>